<keyword evidence="3" id="KW-0010">Activator</keyword>
<evidence type="ECO:0000313" key="6">
    <source>
        <dbReference type="EMBL" id="AXX91255.1"/>
    </source>
</evidence>
<evidence type="ECO:0000256" key="4">
    <source>
        <dbReference type="ARBA" id="ARBA00023163"/>
    </source>
</evidence>
<dbReference type="InterPro" id="IPR018060">
    <property type="entry name" value="HTH_AraC"/>
</dbReference>
<evidence type="ECO:0000313" key="7">
    <source>
        <dbReference type="EMBL" id="PHO17068.1"/>
    </source>
</evidence>
<evidence type="ECO:0000256" key="2">
    <source>
        <dbReference type="ARBA" id="ARBA00023125"/>
    </source>
</evidence>
<dbReference type="Proteomes" id="UP000262712">
    <property type="component" value="Chromosome"/>
</dbReference>
<keyword evidence="8" id="KW-1185">Reference proteome</keyword>
<reference evidence="6 9" key="2">
    <citation type="submission" date="2018-08" db="EMBL/GenBank/DDBJ databases">
        <title>Complete genome of the Arcobacter molluscorum type strain LMG 25693.</title>
        <authorList>
            <person name="Miller W.G."/>
            <person name="Yee E."/>
            <person name="Bono J.L."/>
        </authorList>
    </citation>
    <scope>NUCLEOTIDE SEQUENCE [LARGE SCALE GENOMIC DNA]</scope>
    <source>
        <strain evidence="6 9">CECT 7696</strain>
    </source>
</reference>
<dbReference type="Gene3D" id="1.10.10.60">
    <property type="entry name" value="Homeodomain-like"/>
    <property type="match status" value="2"/>
</dbReference>
<evidence type="ECO:0000256" key="1">
    <source>
        <dbReference type="ARBA" id="ARBA00023015"/>
    </source>
</evidence>
<dbReference type="Pfam" id="PF12833">
    <property type="entry name" value="HTH_18"/>
    <property type="match status" value="1"/>
</dbReference>
<evidence type="ECO:0000313" key="8">
    <source>
        <dbReference type="Proteomes" id="UP000221222"/>
    </source>
</evidence>
<evidence type="ECO:0000259" key="5">
    <source>
        <dbReference type="PROSITE" id="PS01124"/>
    </source>
</evidence>
<dbReference type="RefSeq" id="WP_099343388.1">
    <property type="nucleotide sequence ID" value="NZ_CP032098.1"/>
</dbReference>
<dbReference type="PROSITE" id="PS01124">
    <property type="entry name" value="HTH_ARAC_FAMILY_2"/>
    <property type="match status" value="1"/>
</dbReference>
<dbReference type="EMBL" id="CP032098">
    <property type="protein sequence ID" value="AXX91255.1"/>
    <property type="molecule type" value="Genomic_DNA"/>
</dbReference>
<feature type="domain" description="HTH araC/xylS-type" evidence="5">
    <location>
        <begin position="176"/>
        <end position="273"/>
    </location>
</feature>
<dbReference type="PANTHER" id="PTHR46796">
    <property type="entry name" value="HTH-TYPE TRANSCRIPTIONAL ACTIVATOR RHAS-RELATED"/>
    <property type="match status" value="1"/>
</dbReference>
<dbReference type="PANTHER" id="PTHR46796:SF2">
    <property type="entry name" value="TRANSCRIPTIONAL REGULATORY PROTEIN"/>
    <property type="match status" value="1"/>
</dbReference>
<sequence>MKNSNIIHNIKFSKPNIQKDIVVYEGHYNNFNHGKHVHEDYTISVIQKGNMSAFLRGFNYKFDKSSIITINPDEIHSCGIIDQKEYKHRSIYIKPQTIIDILKENFSKKQLSFSNSHFNNDFLYNKLSFLTNEDNISLINKLSWECELIDIINHILKINSKANEIIELPAHKILIKKIKDYFNDNFFMQITLDDIVKEFNISKYHFVRLFKKHTFVSPHTYLMLVRVEKAKSFLQNGFSLTETAYMCGFNDQSHLNKRFKTITGLTPGEYKKFFT</sequence>
<accession>A0A2G1DEZ5</accession>
<dbReference type="SMART" id="SM00342">
    <property type="entry name" value="HTH_ARAC"/>
    <property type="match status" value="1"/>
</dbReference>
<protein>
    <submittedName>
        <fullName evidence="7">AraC family transcriptional regulator</fullName>
    </submittedName>
    <submittedName>
        <fullName evidence="6">Transcriptional regulator, AraC family</fullName>
    </submittedName>
</protein>
<dbReference type="EMBL" id="NXFY01000024">
    <property type="protein sequence ID" value="PHO17068.1"/>
    <property type="molecule type" value="Genomic_DNA"/>
</dbReference>
<dbReference type="GO" id="GO:0043565">
    <property type="term" value="F:sequence-specific DNA binding"/>
    <property type="evidence" value="ECO:0007669"/>
    <property type="project" value="InterPro"/>
</dbReference>
<dbReference type="KEGG" id="amol:AMOL_0231"/>
<evidence type="ECO:0000256" key="3">
    <source>
        <dbReference type="ARBA" id="ARBA00023159"/>
    </source>
</evidence>
<dbReference type="SUPFAM" id="SSF51215">
    <property type="entry name" value="Regulatory protein AraC"/>
    <property type="match status" value="1"/>
</dbReference>
<keyword evidence="1" id="KW-0805">Transcription regulation</keyword>
<evidence type="ECO:0000313" key="9">
    <source>
        <dbReference type="Proteomes" id="UP000262712"/>
    </source>
</evidence>
<dbReference type="SUPFAM" id="SSF46689">
    <property type="entry name" value="Homeodomain-like"/>
    <property type="match status" value="2"/>
</dbReference>
<dbReference type="GO" id="GO:0003700">
    <property type="term" value="F:DNA-binding transcription factor activity"/>
    <property type="evidence" value="ECO:0007669"/>
    <property type="project" value="InterPro"/>
</dbReference>
<keyword evidence="2" id="KW-0238">DNA-binding</keyword>
<organism evidence="7 8">
    <name type="scientific">Malaciobacter molluscorum LMG 25693</name>
    <dbReference type="NCBI Taxonomy" id="870501"/>
    <lineage>
        <taxon>Bacteria</taxon>
        <taxon>Pseudomonadati</taxon>
        <taxon>Campylobacterota</taxon>
        <taxon>Epsilonproteobacteria</taxon>
        <taxon>Campylobacterales</taxon>
        <taxon>Arcobacteraceae</taxon>
        <taxon>Malaciobacter</taxon>
    </lineage>
</organism>
<dbReference type="InterPro" id="IPR009057">
    <property type="entry name" value="Homeodomain-like_sf"/>
</dbReference>
<dbReference type="Proteomes" id="UP000221222">
    <property type="component" value="Unassembled WGS sequence"/>
</dbReference>
<reference evidence="7 8" key="1">
    <citation type="submission" date="2017-09" db="EMBL/GenBank/DDBJ databases">
        <title>Arcobacter canalis sp. nov., a new species isolated from a water canal contaminated with urban sewage.</title>
        <authorList>
            <person name="Perez-Cataluna A."/>
            <person name="Salas-Masso N."/>
            <person name="Figueras M.J."/>
        </authorList>
    </citation>
    <scope>NUCLEOTIDE SEQUENCE [LARGE SCALE GENOMIC DNA]</scope>
    <source>
        <strain evidence="7 8">F98-3</strain>
    </source>
</reference>
<proteinExistence type="predicted"/>
<dbReference type="AlphaFoldDB" id="A0A2G1DEZ5"/>
<dbReference type="InterPro" id="IPR018062">
    <property type="entry name" value="HTH_AraC-typ_CS"/>
</dbReference>
<dbReference type="InterPro" id="IPR037923">
    <property type="entry name" value="HTH-like"/>
</dbReference>
<keyword evidence="4" id="KW-0804">Transcription</keyword>
<name>A0A2G1DEZ5_9BACT</name>
<dbReference type="PROSITE" id="PS00041">
    <property type="entry name" value="HTH_ARAC_FAMILY_1"/>
    <property type="match status" value="1"/>
</dbReference>
<dbReference type="InterPro" id="IPR050204">
    <property type="entry name" value="AraC_XylS_family_regulators"/>
</dbReference>
<dbReference type="Pfam" id="PF02311">
    <property type="entry name" value="AraC_binding"/>
    <property type="match status" value="1"/>
</dbReference>
<dbReference type="InterPro" id="IPR003313">
    <property type="entry name" value="AraC-bd"/>
</dbReference>
<gene>
    <name evidence="6" type="ORF">AMOL_0231</name>
    <name evidence="7" type="ORF">CPU12_12140</name>
</gene>